<gene>
    <name evidence="4" type="ORF">CLPU_1c02370</name>
</gene>
<evidence type="ECO:0000256" key="2">
    <source>
        <dbReference type="ARBA" id="ARBA00022989"/>
    </source>
</evidence>
<dbReference type="Gene3D" id="1.10.1760.20">
    <property type="match status" value="2"/>
</dbReference>
<keyword evidence="1 3" id="KW-0812">Transmembrane</keyword>
<organism evidence="4 5">
    <name type="scientific">Gottschalkia purinilytica</name>
    <name type="common">Clostridium purinilyticum</name>
    <dbReference type="NCBI Taxonomy" id="1503"/>
    <lineage>
        <taxon>Bacteria</taxon>
        <taxon>Bacillati</taxon>
        <taxon>Bacillota</taxon>
        <taxon>Tissierellia</taxon>
        <taxon>Tissierellales</taxon>
        <taxon>Gottschalkiaceae</taxon>
        <taxon>Gottschalkia</taxon>
    </lineage>
</organism>
<dbReference type="AlphaFoldDB" id="A0A0L0WF09"/>
<accession>A0A0L0WF09</accession>
<dbReference type="PANTHER" id="PTHR37815">
    <property type="entry name" value="UPF0397 PROTEIN BC_2624-RELATED"/>
    <property type="match status" value="1"/>
</dbReference>
<evidence type="ECO:0000256" key="1">
    <source>
        <dbReference type="ARBA" id="ARBA00022692"/>
    </source>
</evidence>
<dbReference type="PANTHER" id="PTHR37815:SF3">
    <property type="entry name" value="UPF0397 PROTEIN SPR0429"/>
    <property type="match status" value="1"/>
</dbReference>
<sequence>MLFISSIVFGKKKGAISGAIGMTIFDVLSGWVAWAPFTFVVRWIMGYIVGYYVTEGILYGNWISPVTSIPGNAIQIAAGGIVSLPLAYSLKRTKAF</sequence>
<dbReference type="GO" id="GO:0016020">
    <property type="term" value="C:membrane"/>
    <property type="evidence" value="ECO:0007669"/>
    <property type="project" value="InterPro"/>
</dbReference>
<comment type="caution">
    <text evidence="4">The sequence shown here is derived from an EMBL/GenBank/DDBJ whole genome shotgun (WGS) entry which is preliminary data.</text>
</comment>
<evidence type="ECO:0000313" key="5">
    <source>
        <dbReference type="Proteomes" id="UP000037267"/>
    </source>
</evidence>
<feature type="transmembrane region" description="Helical" evidence="3">
    <location>
        <begin position="73"/>
        <end position="90"/>
    </location>
</feature>
<dbReference type="PATRIC" id="fig|1503.3.peg.1110"/>
<keyword evidence="5" id="KW-1185">Reference proteome</keyword>
<name>A0A0L0WF09_GOTPU</name>
<keyword evidence="2 3" id="KW-1133">Transmembrane helix</keyword>
<dbReference type="STRING" id="1503.CLPU_1c02370"/>
<reference evidence="5" key="1">
    <citation type="submission" date="2015-07" db="EMBL/GenBank/DDBJ databases">
        <title>Draft genome sequence of the purine-degrading Gottschalkia purinilyticum DSM 1384 (formerly Clostridium purinilyticum).</title>
        <authorList>
            <person name="Poehlein A."/>
            <person name="Schiel-Bengelsdorf B."/>
            <person name="Bengelsdorf F.R."/>
            <person name="Daniel R."/>
            <person name="Duerre P."/>
        </authorList>
    </citation>
    <scope>NUCLEOTIDE SEQUENCE [LARGE SCALE GENOMIC DNA]</scope>
    <source>
        <strain evidence="5">DSM 1384</strain>
    </source>
</reference>
<keyword evidence="3" id="KW-0472">Membrane</keyword>
<evidence type="ECO:0000313" key="4">
    <source>
        <dbReference type="EMBL" id="KNF10072.1"/>
    </source>
</evidence>
<dbReference type="Pfam" id="PF07155">
    <property type="entry name" value="ECF-ribofla_trS"/>
    <property type="match status" value="1"/>
</dbReference>
<dbReference type="Proteomes" id="UP000037267">
    <property type="component" value="Unassembled WGS sequence"/>
</dbReference>
<evidence type="ECO:0000256" key="3">
    <source>
        <dbReference type="SAM" id="Phobius"/>
    </source>
</evidence>
<dbReference type="InterPro" id="IPR009825">
    <property type="entry name" value="ECF_substrate-spec-like"/>
</dbReference>
<protein>
    <submittedName>
        <fullName evidence="4">Putative membrane protein</fullName>
    </submittedName>
</protein>
<proteinExistence type="predicted"/>
<dbReference type="EMBL" id="LGSS01000001">
    <property type="protein sequence ID" value="KNF10072.1"/>
    <property type="molecule type" value="Genomic_DNA"/>
</dbReference>